<evidence type="ECO:0000313" key="2">
    <source>
        <dbReference type="Proteomes" id="UP000887566"/>
    </source>
</evidence>
<keyword evidence="1" id="KW-0472">Membrane</keyword>
<organism evidence="2 3">
    <name type="scientific">Plectus sambesii</name>
    <dbReference type="NCBI Taxonomy" id="2011161"/>
    <lineage>
        <taxon>Eukaryota</taxon>
        <taxon>Metazoa</taxon>
        <taxon>Ecdysozoa</taxon>
        <taxon>Nematoda</taxon>
        <taxon>Chromadorea</taxon>
        <taxon>Plectida</taxon>
        <taxon>Plectina</taxon>
        <taxon>Plectoidea</taxon>
        <taxon>Plectidae</taxon>
        <taxon>Plectus</taxon>
    </lineage>
</organism>
<feature type="transmembrane region" description="Helical" evidence="1">
    <location>
        <begin position="132"/>
        <end position="151"/>
    </location>
</feature>
<keyword evidence="1" id="KW-1133">Transmembrane helix</keyword>
<dbReference type="WBParaSite" id="PSAMB.scaffold1980size26270.g15861.t1">
    <property type="protein sequence ID" value="PSAMB.scaffold1980size26270.g15861.t1"/>
    <property type="gene ID" value="PSAMB.scaffold1980size26270.g15861"/>
</dbReference>
<keyword evidence="1" id="KW-0812">Transmembrane</keyword>
<feature type="transmembrane region" description="Helical" evidence="1">
    <location>
        <begin position="209"/>
        <end position="232"/>
    </location>
</feature>
<name>A0A914VJF0_9BILA</name>
<reference evidence="3" key="1">
    <citation type="submission" date="2022-11" db="UniProtKB">
        <authorList>
            <consortium name="WormBaseParasite"/>
        </authorList>
    </citation>
    <scope>IDENTIFICATION</scope>
</reference>
<accession>A0A914VJF0</accession>
<sequence length="306" mass="34360">MAVEQSFGDTLPLTFPPYYDQSVSSLPNLADVETPPTYESLWSEPRERYRIIIFRLKSSIDGLKQKTRKILIGRTQFVVYGAFVVNCIIFAVCFGLMAPKLGHSVNWFTEDNQPLAENKQCEDSLQRVADTLQWVCFVHAFCGFCASLFSIAQYIKACVGRPYSALIFLASITCLFTGAFIIFFFFVSWEDCGTGTAIFLEQSLQLELIIFLMLSLGTNAVYVLIAVLFSVLPEYVGEQSDSSSPSRRSPPNINISSIYDAGLSTARRGPQTAIEERVADAQRVNDMSIYIERCQINPPPPYQEHQ</sequence>
<feature type="transmembrane region" description="Helical" evidence="1">
    <location>
        <begin position="77"/>
        <end position="98"/>
    </location>
</feature>
<feature type="transmembrane region" description="Helical" evidence="1">
    <location>
        <begin position="163"/>
        <end position="189"/>
    </location>
</feature>
<evidence type="ECO:0000313" key="3">
    <source>
        <dbReference type="WBParaSite" id="PSAMB.scaffold1980size26270.g15861.t1"/>
    </source>
</evidence>
<protein>
    <submittedName>
        <fullName evidence="3">Uncharacterized protein</fullName>
    </submittedName>
</protein>
<dbReference type="Proteomes" id="UP000887566">
    <property type="component" value="Unplaced"/>
</dbReference>
<dbReference type="AlphaFoldDB" id="A0A914VJF0"/>
<keyword evidence="2" id="KW-1185">Reference proteome</keyword>
<proteinExistence type="predicted"/>
<evidence type="ECO:0000256" key="1">
    <source>
        <dbReference type="SAM" id="Phobius"/>
    </source>
</evidence>